<dbReference type="OrthoDB" id="2524236at2759"/>
<evidence type="ECO:0000313" key="2">
    <source>
        <dbReference type="EMBL" id="CDR35899.1"/>
    </source>
</evidence>
<feature type="compositionally biased region" description="Basic and acidic residues" evidence="1">
    <location>
        <begin position="364"/>
        <end position="384"/>
    </location>
</feature>
<feature type="compositionally biased region" description="Acidic residues" evidence="1">
    <location>
        <begin position="316"/>
        <end position="327"/>
    </location>
</feature>
<organism evidence="2">
    <name type="scientific">Rhodotorula toruloides</name>
    <name type="common">Yeast</name>
    <name type="synonym">Rhodosporidium toruloides</name>
    <dbReference type="NCBI Taxonomy" id="5286"/>
    <lineage>
        <taxon>Eukaryota</taxon>
        <taxon>Fungi</taxon>
        <taxon>Dikarya</taxon>
        <taxon>Basidiomycota</taxon>
        <taxon>Pucciniomycotina</taxon>
        <taxon>Microbotryomycetes</taxon>
        <taxon>Sporidiobolales</taxon>
        <taxon>Sporidiobolaceae</taxon>
        <taxon>Rhodotorula</taxon>
    </lineage>
</organism>
<feature type="compositionally biased region" description="Polar residues" evidence="1">
    <location>
        <begin position="124"/>
        <end position="134"/>
    </location>
</feature>
<feature type="compositionally biased region" description="Basic residues" evidence="1">
    <location>
        <begin position="332"/>
        <end position="344"/>
    </location>
</feature>
<reference evidence="2" key="1">
    <citation type="journal article" date="2014" name="Genome Announc.">
        <title>Draft genome sequence of Rhodosporidium toruloides CECT1137, an oleaginous yeast of biotechnological interest.</title>
        <authorList>
            <person name="Morin N."/>
            <person name="Calcas X."/>
            <person name="Devillers H."/>
            <person name="Durrens P."/>
            <person name="Sherman D.J."/>
            <person name="Nicaud J.-M."/>
            <person name="Neuveglise C."/>
        </authorList>
    </citation>
    <scope>NUCLEOTIDE SEQUENCE</scope>
    <source>
        <strain evidence="2">CECT1137</strain>
    </source>
</reference>
<dbReference type="EMBL" id="LK052936">
    <property type="protein sequence ID" value="CDR35899.1"/>
    <property type="molecule type" value="Genomic_DNA"/>
</dbReference>
<proteinExistence type="predicted"/>
<protein>
    <submittedName>
        <fullName evidence="2">RHTO0S01e09736g1_1</fullName>
    </submittedName>
</protein>
<evidence type="ECO:0000256" key="1">
    <source>
        <dbReference type="SAM" id="MobiDB-lite"/>
    </source>
</evidence>
<sequence length="398" mass="42204">MASKTGTTAGRGGAGLYKASEETRKASQAESPVRPVDRQPSIDAASSSSGLTYATIPPELLAPTPLDNAAAGSSIAAGRHDPVKRSAKNLNPAPPAIQRAPSPFNAPAFADAPQATLGLPPSAFTLSGVPQASYSLPPIPGLLSRAGTSKADDQLAEGYSQPPSRLTSLHAIVQQVQSFGQPDAHAKVDRWRTQVDTETSRSGKRAPSSNDEAALADPDVDPPFSKASASTDAVRPASSLSPALVPKPKKGKAAATKKAIQEQDAGRPKKAPKRKRVKDDEQPGANSPEHGISSKALVKMLPKRRKVFGRAKENEAESMDDETDYEDVSSPPHRRRGTTKKRAAASRTAGEASNEVKARKRAAKSSEPDDSGTERRKEKARQKWQEIDDFQLEVLPTL</sequence>
<feature type="region of interest" description="Disordered" evidence="1">
    <location>
        <begin position="1"/>
        <end position="163"/>
    </location>
</feature>
<feature type="region of interest" description="Disordered" evidence="1">
    <location>
        <begin position="179"/>
        <end position="384"/>
    </location>
</feature>
<feature type="compositionally biased region" description="Basic and acidic residues" evidence="1">
    <location>
        <begin position="184"/>
        <end position="201"/>
    </location>
</feature>
<gene>
    <name evidence="2" type="ORF">RHTO0S_01e09736g</name>
</gene>
<name>A0A061AEB0_RHOTO</name>
<dbReference type="AlphaFoldDB" id="A0A061AEB0"/>
<accession>A0A061AEB0</accession>